<keyword evidence="1" id="KW-0732">Signal</keyword>
<dbReference type="SMART" id="SM00558">
    <property type="entry name" value="JmjC"/>
    <property type="match status" value="1"/>
</dbReference>
<accession>A0A2G8JET6</accession>
<keyword evidence="4" id="KW-1185">Reference proteome</keyword>
<dbReference type="PANTHER" id="PTHR12461">
    <property type="entry name" value="HYPOXIA-INDUCIBLE FACTOR 1 ALPHA INHIBITOR-RELATED"/>
    <property type="match status" value="1"/>
</dbReference>
<gene>
    <name evidence="3" type="ORF">BSL78_28914</name>
</gene>
<sequence>MLPTFALLTLYVTSGVRAALEDDGIPTGHMEPFGGHRRADVLIEETEVIPDPWTFWEKYVKPETPLILRGAARKSPALDLWTEEYLDKHYGSLEVRLEGKLEATSRIPVGSEGLGRDKLGSFLKHYHQTDSYIVSQLPEPMYRDVTVLSCMSCGNMGGRIVEVDLWMSSGDSQSVLHKDAFNQINCLMNGTKRWKFVDSKYEPYIHKTYEPDREIGGRSDINVNQVDLLRFPNITKIHYSDYTLYAGDCLFLPKGYYHQVDSFDTMNVAVSMLFSRIQTFEDNGCDRDNQRNIPLNEMEVLWSWPGHGIMTMGNMDVWNLK</sequence>
<evidence type="ECO:0000259" key="2">
    <source>
        <dbReference type="PROSITE" id="PS51184"/>
    </source>
</evidence>
<reference evidence="3 4" key="1">
    <citation type="journal article" date="2017" name="PLoS Biol.">
        <title>The sea cucumber genome provides insights into morphological evolution and visceral regeneration.</title>
        <authorList>
            <person name="Zhang X."/>
            <person name="Sun L."/>
            <person name="Yuan J."/>
            <person name="Sun Y."/>
            <person name="Gao Y."/>
            <person name="Zhang L."/>
            <person name="Li S."/>
            <person name="Dai H."/>
            <person name="Hamel J.F."/>
            <person name="Liu C."/>
            <person name="Yu Y."/>
            <person name="Liu S."/>
            <person name="Lin W."/>
            <person name="Guo K."/>
            <person name="Jin S."/>
            <person name="Xu P."/>
            <person name="Storey K.B."/>
            <person name="Huan P."/>
            <person name="Zhang T."/>
            <person name="Zhou Y."/>
            <person name="Zhang J."/>
            <person name="Lin C."/>
            <person name="Li X."/>
            <person name="Xing L."/>
            <person name="Huo D."/>
            <person name="Sun M."/>
            <person name="Wang L."/>
            <person name="Mercier A."/>
            <person name="Li F."/>
            <person name="Yang H."/>
            <person name="Xiang J."/>
        </authorList>
    </citation>
    <scope>NUCLEOTIDE SEQUENCE [LARGE SCALE GENOMIC DNA]</scope>
    <source>
        <strain evidence="3">Shaxun</strain>
        <tissue evidence="3">Muscle</tissue>
    </source>
</reference>
<organism evidence="3 4">
    <name type="scientific">Stichopus japonicus</name>
    <name type="common">Sea cucumber</name>
    <dbReference type="NCBI Taxonomy" id="307972"/>
    <lineage>
        <taxon>Eukaryota</taxon>
        <taxon>Metazoa</taxon>
        <taxon>Echinodermata</taxon>
        <taxon>Eleutherozoa</taxon>
        <taxon>Echinozoa</taxon>
        <taxon>Holothuroidea</taxon>
        <taxon>Aspidochirotacea</taxon>
        <taxon>Aspidochirotida</taxon>
        <taxon>Stichopodidae</taxon>
        <taxon>Apostichopus</taxon>
    </lineage>
</organism>
<dbReference type="PANTHER" id="PTHR12461:SF27">
    <property type="entry name" value="JMJC DOMAIN-CONTAINING PROTEIN"/>
    <property type="match status" value="1"/>
</dbReference>
<dbReference type="SUPFAM" id="SSF51197">
    <property type="entry name" value="Clavaminate synthase-like"/>
    <property type="match status" value="1"/>
</dbReference>
<dbReference type="InterPro" id="IPR041667">
    <property type="entry name" value="Cupin_8"/>
</dbReference>
<feature type="chain" id="PRO_5013788892" description="JmjC domain-containing protein" evidence="1">
    <location>
        <begin position="19"/>
        <end position="321"/>
    </location>
</feature>
<dbReference type="FunFam" id="2.60.120.650:FF:000025">
    <property type="entry name" value="Lysine-specific demethylase 8"/>
    <property type="match status" value="1"/>
</dbReference>
<feature type="signal peptide" evidence="1">
    <location>
        <begin position="1"/>
        <end position="18"/>
    </location>
</feature>
<comment type="caution">
    <text evidence="3">The sequence shown here is derived from an EMBL/GenBank/DDBJ whole genome shotgun (WGS) entry which is preliminary data.</text>
</comment>
<feature type="domain" description="JmjC" evidence="2">
    <location>
        <begin position="126"/>
        <end position="289"/>
    </location>
</feature>
<dbReference type="Gene3D" id="2.60.120.650">
    <property type="entry name" value="Cupin"/>
    <property type="match status" value="1"/>
</dbReference>
<dbReference type="EMBL" id="MRZV01002232">
    <property type="protein sequence ID" value="PIK34260.1"/>
    <property type="molecule type" value="Genomic_DNA"/>
</dbReference>
<proteinExistence type="predicted"/>
<protein>
    <recommendedName>
        <fullName evidence="2">JmjC domain-containing protein</fullName>
    </recommendedName>
</protein>
<evidence type="ECO:0000313" key="4">
    <source>
        <dbReference type="Proteomes" id="UP000230750"/>
    </source>
</evidence>
<evidence type="ECO:0000313" key="3">
    <source>
        <dbReference type="EMBL" id="PIK34260.1"/>
    </source>
</evidence>
<dbReference type="STRING" id="307972.A0A2G8JET6"/>
<dbReference type="Proteomes" id="UP000230750">
    <property type="component" value="Unassembled WGS sequence"/>
</dbReference>
<evidence type="ECO:0000256" key="1">
    <source>
        <dbReference type="SAM" id="SignalP"/>
    </source>
</evidence>
<name>A0A2G8JET6_STIJA</name>
<dbReference type="OrthoDB" id="415358at2759"/>
<dbReference type="PROSITE" id="PS51184">
    <property type="entry name" value="JMJC"/>
    <property type="match status" value="1"/>
</dbReference>
<dbReference type="AlphaFoldDB" id="A0A2G8JET6"/>
<dbReference type="Pfam" id="PF13621">
    <property type="entry name" value="Cupin_8"/>
    <property type="match status" value="1"/>
</dbReference>
<dbReference type="InterPro" id="IPR003347">
    <property type="entry name" value="JmjC_dom"/>
</dbReference>